<dbReference type="EMBL" id="KB932817">
    <property type="protein sequence ID" value="EOO03587.1"/>
    <property type="molecule type" value="Genomic_DNA"/>
</dbReference>
<dbReference type="PANTHER" id="PTHR11567">
    <property type="entry name" value="ACID PHOSPHATASE-RELATED"/>
    <property type="match status" value="1"/>
</dbReference>
<dbReference type="InterPro" id="IPR029033">
    <property type="entry name" value="His_PPase_superfam"/>
</dbReference>
<keyword evidence="4" id="KW-1185">Reference proteome</keyword>
<sequence length="516" mass="55969">MYEQGSMFRARYLHPDANLTEAAVNVTDNARIQGIEWNAIDNSQLYIATNTDEWTAESALAFMQGLYPPSEQTYSDNAGGTTGASLADNTLLEFPLDGYQYPKVRTMSILDPESIWIQGHVQCWTYMNSVYNIKNNSVVNSLYEDTLDFYHGLWQKIFTAFDLNKANFNNAYELYEYAQYLWTHDESIREHMTATDLAYLRDLAATQQKDYANLTVSGNNIGAIAGRTLAAKVVSQLQESFNNAGSVDKLSVVFGSYEPFMSYFALADLVSVPGAGVFNDLPNPGAAMLWELFSVGSDTTVYPSEEEMWVRFLYRNGTDSEAAFTEYPIFGNPYSESSMRFTDFKAKMAGISVGSVSGWCQTCDSVNIFCEGLAANTDGSSSAYGAAGSSPVTPAVGGVIGAAVTVAVLGLALLAAMILGGVRIVRHDPVRRNSSLGGFKGAEKMASDTDLAVAKGGARHERVGSWELRDGSKGADGDSGAGAVVTTKAFGLTMPKRDDDAISEMNVPPVHPREEV</sequence>
<dbReference type="PANTHER" id="PTHR11567:SF127">
    <property type="entry name" value="HISTIDINE ACID PHOSPHATASE"/>
    <property type="match status" value="1"/>
</dbReference>
<evidence type="ECO:0000256" key="1">
    <source>
        <dbReference type="SAM" id="MobiDB-lite"/>
    </source>
</evidence>
<gene>
    <name evidence="3" type="ORF">UCRPA7_850</name>
</gene>
<dbReference type="AlphaFoldDB" id="R8BW72"/>
<reference evidence="4" key="1">
    <citation type="journal article" date="2013" name="Genome Announc.">
        <title>Draft genome sequence of the ascomycete Phaeoacremonium aleophilum strain UCR-PA7, a causal agent of the esca disease complex in grapevines.</title>
        <authorList>
            <person name="Blanco-Ulate B."/>
            <person name="Rolshausen P."/>
            <person name="Cantu D."/>
        </authorList>
    </citation>
    <scope>NUCLEOTIDE SEQUENCE [LARGE SCALE GENOMIC DNA]</scope>
    <source>
        <strain evidence="4">UCR-PA7</strain>
    </source>
</reference>
<dbReference type="KEGG" id="tmn:UCRPA7_850"/>
<dbReference type="RefSeq" id="XP_007911632.1">
    <property type="nucleotide sequence ID" value="XM_007913441.1"/>
</dbReference>
<accession>R8BW72</accession>
<dbReference type="eggNOG" id="ENOG502SM2K">
    <property type="taxonomic scope" value="Eukaryota"/>
</dbReference>
<dbReference type="HOGENOM" id="CLU_023111_0_1_1"/>
<keyword evidence="2" id="KW-1133">Transmembrane helix</keyword>
<evidence type="ECO:0000313" key="4">
    <source>
        <dbReference type="Proteomes" id="UP000014074"/>
    </source>
</evidence>
<dbReference type="SUPFAM" id="SSF53254">
    <property type="entry name" value="Phosphoglycerate mutase-like"/>
    <property type="match status" value="1"/>
</dbReference>
<dbReference type="GeneID" id="19329357"/>
<dbReference type="OrthoDB" id="258392at2759"/>
<organism evidence="3 4">
    <name type="scientific">Phaeoacremonium minimum (strain UCR-PA7)</name>
    <name type="common">Esca disease fungus</name>
    <name type="synonym">Togninia minima</name>
    <dbReference type="NCBI Taxonomy" id="1286976"/>
    <lineage>
        <taxon>Eukaryota</taxon>
        <taxon>Fungi</taxon>
        <taxon>Dikarya</taxon>
        <taxon>Ascomycota</taxon>
        <taxon>Pezizomycotina</taxon>
        <taxon>Sordariomycetes</taxon>
        <taxon>Sordariomycetidae</taxon>
        <taxon>Togniniales</taxon>
        <taxon>Togniniaceae</taxon>
        <taxon>Phaeoacremonium</taxon>
    </lineage>
</organism>
<dbReference type="Gene3D" id="3.40.50.1240">
    <property type="entry name" value="Phosphoglycerate mutase-like"/>
    <property type="match status" value="1"/>
</dbReference>
<evidence type="ECO:0000256" key="2">
    <source>
        <dbReference type="SAM" id="Phobius"/>
    </source>
</evidence>
<dbReference type="GO" id="GO:0016791">
    <property type="term" value="F:phosphatase activity"/>
    <property type="evidence" value="ECO:0007669"/>
    <property type="project" value="TreeGrafter"/>
</dbReference>
<evidence type="ECO:0000313" key="3">
    <source>
        <dbReference type="EMBL" id="EOO03587.1"/>
    </source>
</evidence>
<dbReference type="InterPro" id="IPR050645">
    <property type="entry name" value="Histidine_acid_phosphatase"/>
</dbReference>
<keyword evidence="2" id="KW-0472">Membrane</keyword>
<feature type="transmembrane region" description="Helical" evidence="2">
    <location>
        <begin position="399"/>
        <end position="422"/>
    </location>
</feature>
<dbReference type="Proteomes" id="UP000014074">
    <property type="component" value="Unassembled WGS sequence"/>
</dbReference>
<keyword evidence="2" id="KW-0812">Transmembrane</keyword>
<feature type="region of interest" description="Disordered" evidence="1">
    <location>
        <begin position="496"/>
        <end position="516"/>
    </location>
</feature>
<protein>
    <submittedName>
        <fullName evidence="3">Putative histidine acid protein</fullName>
    </submittedName>
</protein>
<name>R8BW72_PHAM7</name>
<proteinExistence type="predicted"/>